<dbReference type="GeneID" id="98127641"/>
<evidence type="ECO:0000256" key="9">
    <source>
        <dbReference type="SAM" id="MobiDB-lite"/>
    </source>
</evidence>
<sequence length="1309" mass="142904">MSNVELAVGQHVLLNDGRAGTIRFAGATQFAPGLWIGVELAEATGKNDGAVQGIRYFECPPAHGIFVRPAALKVLTPIASSPAPTPAPAPAPAPATTAPKQQQPASKTRNLVSPPAGARPRLSKPGGSLSLGSATKTSTSGPAGSPTKTGAPPLAGKLAKTASRRSSPPTRPSSTQRSASRLSSVSSQVGSETLRSALKRASSTSSGSGSATDDDGSPRRKKSVAFANQQKGGRGPAAQAASSAPAPATTPGKPLAAPAPAKPSAAGAAGPRSAADAAAASREAEELKVKLKILEKKRAEDREKLNALEDVKNERDRFERIIQTLQVKYQGQGQELAELRKQVREANDKIRDLEERQADLDSALELATVDREMAEELADSYKAELEDAKAKVEMLQLELDIVREENAELSKGMSPEELASTGWTQMVKENERLREALIRLRDLSREQEAELRDRVKDLEQDLADFETIKHELGTAREQLAGKDLAIDELREQLDAARVQDEYVIRMEEAAHVMQEEIKSMKAAQEYLEELAAINDELEANHIQHEKELQEEIDLRDALIAEQRAHALVQQKANEDLQQTVFNFRSLVSKLQGDLEDMRESHAVTETEAERLKARARAMEELNSTLRTSARQADTRALDVELQRIKAQEVELRLEITTLFLPDTFRTVEESVAALLRFKRVAAKAHILSASLKEQLNTPGAAGDEIAVITECEAMNDLARVSCLCDQFVLSVSHCSVDKFIRYGTASNDLQPVERLLDDWIAKTRQHRLSEERMLLPELTRMKGLLAHLGEVHLADDPSPFARIRSAAVMTLWNLECATVLLSAITARVNGAVGDKDQDEEAARRWADWADGALAQTRSAKMVAAKTIQTIDDMRQRSLVPKPETLEAFEKCELACANLDMFVKDLGVAVEKRFNDPELLPPKYADVMLIVERAEEAQSSKPAGGYAAKARAAAAMAADLRAVCADMSQLEETEPAPSPWVALSESHRQELNTPRILETENHSLKAELANCRHDLSVRQGELETATLKIDTLEFRMRELKARVARAAETETRLETAEGKIVTLTERLEKQSAKLRSLELEKEKLEQAANVKLMAADAANAESAAAGGKEARVHGSRVHQADLDRILGHVRSMGRFIHRQDQRARMTSSQWLQEPLVKTPTPAERRKASLAKESKVVLGELVNLTTNAGLFDMASLPADKLAWKPAKNTPEFHAAKQLEDFSAWQAWQDDTVSQLEEATFAPPHDLGGVTSRKATAADGSVAKASKPIARLEVRIADIHDENDPRSLAIGAPGDWYATAPLLVGRPYATAF</sequence>
<comment type="subcellular location">
    <subcellularLocation>
        <location evidence="1">Cytoplasm</location>
        <location evidence="1">Cytoskeleton</location>
    </subcellularLocation>
</comment>
<dbReference type="Proteomes" id="UP001600064">
    <property type="component" value="Unassembled WGS sequence"/>
</dbReference>
<dbReference type="PANTHER" id="PTHR18916">
    <property type="entry name" value="DYNACTIN 1-RELATED MICROTUBULE-BINDING"/>
    <property type="match status" value="1"/>
</dbReference>
<evidence type="ECO:0000256" key="8">
    <source>
        <dbReference type="SAM" id="Coils"/>
    </source>
</evidence>
<comment type="similarity">
    <text evidence="2">Belongs to the dynactin 150 kDa subunit family.</text>
</comment>
<evidence type="ECO:0000259" key="10">
    <source>
        <dbReference type="PROSITE" id="PS50245"/>
    </source>
</evidence>
<name>A0ABR4D576_9PEZI</name>
<dbReference type="InterPro" id="IPR000938">
    <property type="entry name" value="CAP-Gly_domain"/>
</dbReference>
<feature type="compositionally biased region" description="Low complexity" evidence="9">
    <location>
        <begin position="236"/>
        <end position="279"/>
    </location>
</feature>
<protein>
    <recommendedName>
        <fullName evidence="10">CAP-Gly domain-containing protein</fullName>
    </recommendedName>
</protein>
<feature type="coiled-coil region" evidence="8">
    <location>
        <begin position="1021"/>
        <end position="1093"/>
    </location>
</feature>
<dbReference type="Gene3D" id="2.30.30.190">
    <property type="entry name" value="CAP Gly-rich-like domain"/>
    <property type="match status" value="1"/>
</dbReference>
<feature type="domain" description="CAP-Gly" evidence="10">
    <location>
        <begin position="26"/>
        <end position="68"/>
    </location>
</feature>
<evidence type="ECO:0000256" key="5">
    <source>
        <dbReference type="ARBA" id="ARBA00023017"/>
    </source>
</evidence>
<dbReference type="PROSITE" id="PS50245">
    <property type="entry name" value="CAP_GLY_2"/>
    <property type="match status" value="1"/>
</dbReference>
<evidence type="ECO:0000313" key="11">
    <source>
        <dbReference type="EMBL" id="KAL2265200.1"/>
    </source>
</evidence>
<dbReference type="PROSITE" id="PS00845">
    <property type="entry name" value="CAP_GLY_1"/>
    <property type="match status" value="1"/>
</dbReference>
<evidence type="ECO:0000256" key="2">
    <source>
        <dbReference type="ARBA" id="ARBA00011010"/>
    </source>
</evidence>
<dbReference type="EMBL" id="JAZGUE010000006">
    <property type="protein sequence ID" value="KAL2265200.1"/>
    <property type="molecule type" value="Genomic_DNA"/>
</dbReference>
<keyword evidence="12" id="KW-1185">Reference proteome</keyword>
<evidence type="ECO:0000256" key="3">
    <source>
        <dbReference type="ARBA" id="ARBA00022490"/>
    </source>
</evidence>
<feature type="region of interest" description="Disordered" evidence="9">
    <location>
        <begin position="81"/>
        <end position="279"/>
    </location>
</feature>
<reference evidence="11 12" key="1">
    <citation type="journal article" date="2024" name="Commun. Biol.">
        <title>Comparative genomic analysis of thermophilic fungi reveals convergent evolutionary adaptations and gene losses.</title>
        <authorList>
            <person name="Steindorff A.S."/>
            <person name="Aguilar-Pontes M.V."/>
            <person name="Robinson A.J."/>
            <person name="Andreopoulos B."/>
            <person name="LaButti K."/>
            <person name="Kuo A."/>
            <person name="Mondo S."/>
            <person name="Riley R."/>
            <person name="Otillar R."/>
            <person name="Haridas S."/>
            <person name="Lipzen A."/>
            <person name="Grimwood J."/>
            <person name="Schmutz J."/>
            <person name="Clum A."/>
            <person name="Reid I.D."/>
            <person name="Moisan M.C."/>
            <person name="Butler G."/>
            <person name="Nguyen T.T.M."/>
            <person name="Dewar K."/>
            <person name="Conant G."/>
            <person name="Drula E."/>
            <person name="Henrissat B."/>
            <person name="Hansel C."/>
            <person name="Singer S."/>
            <person name="Hutchinson M.I."/>
            <person name="de Vries R.P."/>
            <person name="Natvig D.O."/>
            <person name="Powell A.J."/>
            <person name="Tsang A."/>
            <person name="Grigoriev I.V."/>
        </authorList>
    </citation>
    <scope>NUCLEOTIDE SEQUENCE [LARGE SCALE GENOMIC DNA]</scope>
    <source>
        <strain evidence="11 12">ATCC 22073</strain>
    </source>
</reference>
<dbReference type="SUPFAM" id="SSF74924">
    <property type="entry name" value="Cap-Gly domain"/>
    <property type="match status" value="1"/>
</dbReference>
<accession>A0ABR4D576</accession>
<evidence type="ECO:0000256" key="1">
    <source>
        <dbReference type="ARBA" id="ARBA00004245"/>
    </source>
</evidence>
<feature type="compositionally biased region" description="Low complexity" evidence="9">
    <location>
        <begin position="94"/>
        <end position="106"/>
    </location>
</feature>
<evidence type="ECO:0000313" key="12">
    <source>
        <dbReference type="Proteomes" id="UP001600064"/>
    </source>
</evidence>
<keyword evidence="7" id="KW-0206">Cytoskeleton</keyword>
<evidence type="ECO:0000256" key="6">
    <source>
        <dbReference type="ARBA" id="ARBA00023054"/>
    </source>
</evidence>
<dbReference type="Pfam" id="PF01302">
    <property type="entry name" value="CAP_GLY"/>
    <property type="match status" value="1"/>
</dbReference>
<evidence type="ECO:0000256" key="7">
    <source>
        <dbReference type="ARBA" id="ARBA00023212"/>
    </source>
</evidence>
<feature type="compositionally biased region" description="Low complexity" evidence="9">
    <location>
        <begin position="201"/>
        <end position="211"/>
    </location>
</feature>
<organism evidence="11 12">
    <name type="scientific">Remersonia thermophila</name>
    <dbReference type="NCBI Taxonomy" id="72144"/>
    <lineage>
        <taxon>Eukaryota</taxon>
        <taxon>Fungi</taxon>
        <taxon>Dikarya</taxon>
        <taxon>Ascomycota</taxon>
        <taxon>Pezizomycotina</taxon>
        <taxon>Sordariomycetes</taxon>
        <taxon>Sordariomycetidae</taxon>
        <taxon>Sordariales</taxon>
        <taxon>Sordariales incertae sedis</taxon>
        <taxon>Remersonia</taxon>
    </lineage>
</organism>
<keyword evidence="4" id="KW-0493">Microtubule</keyword>
<keyword evidence="5" id="KW-0243">Dynein</keyword>
<dbReference type="RefSeq" id="XP_070863927.1">
    <property type="nucleotide sequence ID" value="XM_071012997.1"/>
</dbReference>
<dbReference type="SMART" id="SM01052">
    <property type="entry name" value="CAP_GLY"/>
    <property type="match status" value="1"/>
</dbReference>
<dbReference type="InterPro" id="IPR022157">
    <property type="entry name" value="Dynactin"/>
</dbReference>
<feature type="compositionally biased region" description="Low complexity" evidence="9">
    <location>
        <begin position="123"/>
        <end position="133"/>
    </location>
</feature>
<feature type="coiled-coil region" evidence="8">
    <location>
        <begin position="594"/>
        <end position="628"/>
    </location>
</feature>
<dbReference type="InterPro" id="IPR036859">
    <property type="entry name" value="CAP-Gly_dom_sf"/>
</dbReference>
<proteinExistence type="inferred from homology"/>
<feature type="compositionally biased region" description="Polar residues" evidence="9">
    <location>
        <begin position="134"/>
        <end position="148"/>
    </location>
</feature>
<comment type="caution">
    <text evidence="11">The sequence shown here is derived from an EMBL/GenBank/DDBJ whole genome shotgun (WGS) entry which is preliminary data.</text>
</comment>
<keyword evidence="3" id="KW-0963">Cytoplasm</keyword>
<keyword evidence="6 8" id="KW-0175">Coiled coil</keyword>
<gene>
    <name evidence="11" type="ORF">VTJ83DRAFT_6300</name>
</gene>
<dbReference type="Pfam" id="PF12455">
    <property type="entry name" value="Dynactin"/>
    <property type="match status" value="1"/>
</dbReference>
<feature type="compositionally biased region" description="Pro residues" evidence="9">
    <location>
        <begin position="83"/>
        <end position="93"/>
    </location>
</feature>
<feature type="compositionally biased region" description="Low complexity" evidence="9">
    <location>
        <begin position="164"/>
        <end position="194"/>
    </location>
</feature>
<evidence type="ECO:0000256" key="4">
    <source>
        <dbReference type="ARBA" id="ARBA00022701"/>
    </source>
</evidence>